<dbReference type="GeneID" id="26626358"/>
<reference evidence="1 2" key="1">
    <citation type="submission" date="2015-06" db="EMBL/GenBank/DDBJ databases">
        <title>Complete genomic sequence analysis of Two virulent actinophages of Streptomyces flavovirens.</title>
        <authorList>
            <person name="Sharaf A."/>
            <person name="Marie E."/>
            <person name="ElBaz R."/>
            <person name="Elmaghraby I."/>
            <person name="Mercati F."/>
        </authorList>
    </citation>
    <scope>NUCLEOTIDE SEQUENCE [LARGE SCALE GENOMIC DNA]</scope>
</reference>
<dbReference type="Proteomes" id="UP000201570">
    <property type="component" value="Segment"/>
</dbReference>
<evidence type="ECO:0000313" key="1">
    <source>
        <dbReference type="EMBL" id="AKY02175.1"/>
    </source>
</evidence>
<dbReference type="Pfam" id="PF02924">
    <property type="entry name" value="HDPD"/>
    <property type="match status" value="1"/>
</dbReference>
<keyword evidence="2" id="KW-1185">Reference proteome</keyword>
<dbReference type="OrthoDB" id="18204at10239"/>
<name>A0A0K1Y5S7_9CAUD</name>
<sequence>MIMILAQTTEQFGSDDQSWLGSAHGTDSTETIALDTSTFTPATHYPDGYFKSGIPLGRITAGGKYGPYDAAAEDGRGTLVGFLFAAVKAPADNTLDPAAALLTHGKVRESRLPVPVDAAGREAVAGSIRFV</sequence>
<evidence type="ECO:0000313" key="2">
    <source>
        <dbReference type="Proteomes" id="UP000201570"/>
    </source>
</evidence>
<gene>
    <name evidence="1" type="ORF">SF1_260</name>
</gene>
<accession>A0A0K1Y5S7</accession>
<dbReference type="EMBL" id="KT221033">
    <property type="protein sequence ID" value="AKY02175.1"/>
    <property type="molecule type" value="Genomic_DNA"/>
</dbReference>
<protein>
    <recommendedName>
        <fullName evidence="3">Head decoration protein</fullName>
    </recommendedName>
</protein>
<dbReference type="KEGG" id="vg:26626358"/>
<dbReference type="InterPro" id="IPR004195">
    <property type="entry name" value="Head_decoration_D"/>
</dbReference>
<dbReference type="RefSeq" id="YP_009199274.1">
    <property type="nucleotide sequence ID" value="NC_028807.1"/>
</dbReference>
<organism evidence="1 2">
    <name type="scientific">Streptomyces phage SF1</name>
    <dbReference type="NCBI Taxonomy" id="1690817"/>
    <lineage>
        <taxon>Viruses</taxon>
        <taxon>Duplodnaviria</taxon>
        <taxon>Heunggongvirae</taxon>
        <taxon>Uroviricota</taxon>
        <taxon>Caudoviricetes</taxon>
        <taxon>Sfunavirus</taxon>
        <taxon>Sfunavirus SF1</taxon>
    </lineage>
</organism>
<proteinExistence type="predicted"/>
<evidence type="ECO:0008006" key="3">
    <source>
        <dbReference type="Google" id="ProtNLM"/>
    </source>
</evidence>